<feature type="region of interest" description="Disordered" evidence="1">
    <location>
        <begin position="243"/>
        <end position="284"/>
    </location>
</feature>
<feature type="compositionally biased region" description="Basic and acidic residues" evidence="1">
    <location>
        <begin position="272"/>
        <end position="284"/>
    </location>
</feature>
<feature type="region of interest" description="Disordered" evidence="1">
    <location>
        <begin position="1"/>
        <end position="22"/>
    </location>
</feature>
<evidence type="ECO:0000313" key="3">
    <source>
        <dbReference type="EMBL" id="CRK41182.1"/>
    </source>
</evidence>
<name>A0A0G4KDD9_VERLO</name>
<evidence type="ECO:0000313" key="2">
    <source>
        <dbReference type="EMBL" id="CRJ79666.1"/>
    </source>
</evidence>
<keyword evidence="4" id="KW-1185">Reference proteome</keyword>
<evidence type="ECO:0000313" key="5">
    <source>
        <dbReference type="Proteomes" id="UP000045706"/>
    </source>
</evidence>
<sequence length="347" mass="38771">MAAHMNRQLPSTSSPPRPRGNVCRTCRQTLALPPPVSAVLASGPFVVAHPSISRTTRRCQSCDADRARSMAGPILAQLHNADNKIVRLKREHHHLDVTVALLVRFLSRHPRDDLDGHSILIRKQTTRDCKHTELVLSAACAKVLLSDAWADYWAIWGCAGTSHDAATTAAEDAERHAVDELLYVSMTAIRARATREDQTFDLLEPVDVNARDPRWIARRACCVRLANEFAAAWDRDHDDAASTAASSSRRTGQTPFDRLHLSGQWPGRRAQPLREEDPRYPGVGPHDHLYTQDSRDQEAVLDRVIAAQDRARNAERERRRLHGPNGYHHDEAGSSNGGYPFSDYCAW</sequence>
<dbReference type="EMBL" id="CVQH01000001">
    <property type="protein sequence ID" value="CRJ79666.1"/>
    <property type="molecule type" value="Genomic_DNA"/>
</dbReference>
<gene>
    <name evidence="2" type="ORF">BN1708_000069</name>
    <name evidence="3" type="ORF">BN1723_015865</name>
</gene>
<organism evidence="2 4">
    <name type="scientific">Verticillium longisporum</name>
    <name type="common">Verticillium dahliae var. longisporum</name>
    <dbReference type="NCBI Taxonomy" id="100787"/>
    <lineage>
        <taxon>Eukaryota</taxon>
        <taxon>Fungi</taxon>
        <taxon>Dikarya</taxon>
        <taxon>Ascomycota</taxon>
        <taxon>Pezizomycotina</taxon>
        <taxon>Sordariomycetes</taxon>
        <taxon>Hypocreomycetidae</taxon>
        <taxon>Glomerellales</taxon>
        <taxon>Plectosphaerellaceae</taxon>
        <taxon>Verticillium</taxon>
    </lineage>
</organism>
<dbReference type="AlphaFoldDB" id="A0A0G4KDD9"/>
<protein>
    <submittedName>
        <fullName evidence="2">Uncharacterized protein</fullName>
    </submittedName>
</protein>
<accession>A0A0G4KDD9</accession>
<feature type="region of interest" description="Disordered" evidence="1">
    <location>
        <begin position="310"/>
        <end position="335"/>
    </location>
</feature>
<dbReference type="EMBL" id="CVQI01032397">
    <property type="protein sequence ID" value="CRK41182.1"/>
    <property type="molecule type" value="Genomic_DNA"/>
</dbReference>
<proteinExistence type="predicted"/>
<evidence type="ECO:0000313" key="4">
    <source>
        <dbReference type="Proteomes" id="UP000044602"/>
    </source>
</evidence>
<dbReference type="Proteomes" id="UP000045706">
    <property type="component" value="Unassembled WGS sequence"/>
</dbReference>
<evidence type="ECO:0000256" key="1">
    <source>
        <dbReference type="SAM" id="MobiDB-lite"/>
    </source>
</evidence>
<reference evidence="4 5" key="1">
    <citation type="submission" date="2015-05" db="EMBL/GenBank/DDBJ databases">
        <authorList>
            <person name="Fogelqvist Johan"/>
        </authorList>
    </citation>
    <scope>NUCLEOTIDE SEQUENCE [LARGE SCALE GENOMIC DNA]</scope>
    <source>
        <strain evidence="2">VL1</strain>
        <strain evidence="3">VL2</strain>
    </source>
</reference>
<dbReference type="Proteomes" id="UP000044602">
    <property type="component" value="Unassembled WGS sequence"/>
</dbReference>